<dbReference type="PANTHER" id="PTHR10605">
    <property type="entry name" value="HEPARAN SULFATE SULFOTRANSFERASE"/>
    <property type="match status" value="1"/>
</dbReference>
<evidence type="ECO:0000259" key="3">
    <source>
        <dbReference type="Pfam" id="PF00685"/>
    </source>
</evidence>
<dbReference type="EMBL" id="BAAAPC010000022">
    <property type="protein sequence ID" value="GAA2010818.1"/>
    <property type="molecule type" value="Genomic_DNA"/>
</dbReference>
<evidence type="ECO:0000313" key="4">
    <source>
        <dbReference type="EMBL" id="GAA2010818.1"/>
    </source>
</evidence>
<comment type="caution">
    <text evidence="4">The sequence shown here is derived from an EMBL/GenBank/DDBJ whole genome shotgun (WGS) entry which is preliminary data.</text>
</comment>
<keyword evidence="1" id="KW-0808">Transferase</keyword>
<feature type="domain" description="Sulfotransferase" evidence="3">
    <location>
        <begin position="38"/>
        <end position="245"/>
    </location>
</feature>
<evidence type="ECO:0000256" key="2">
    <source>
        <dbReference type="ARBA" id="ARBA00023180"/>
    </source>
</evidence>
<keyword evidence="5" id="KW-1185">Reference proteome</keyword>
<keyword evidence="2" id="KW-0325">Glycoprotein</keyword>
<protein>
    <recommendedName>
        <fullName evidence="3">Sulfotransferase domain-containing protein</fullName>
    </recommendedName>
</protein>
<dbReference type="SUPFAM" id="SSF52540">
    <property type="entry name" value="P-loop containing nucleoside triphosphate hydrolases"/>
    <property type="match status" value="1"/>
</dbReference>
<dbReference type="InterPro" id="IPR027417">
    <property type="entry name" value="P-loop_NTPase"/>
</dbReference>
<name>A0ABP5F2F6_9ACTN</name>
<accession>A0ABP5F2F6</accession>
<evidence type="ECO:0000313" key="5">
    <source>
        <dbReference type="Proteomes" id="UP001501585"/>
    </source>
</evidence>
<dbReference type="InterPro" id="IPR037359">
    <property type="entry name" value="NST/OST"/>
</dbReference>
<dbReference type="RefSeq" id="WP_425573555.1">
    <property type="nucleotide sequence ID" value="NZ_BAAAPC010000022.1"/>
</dbReference>
<evidence type="ECO:0000256" key="1">
    <source>
        <dbReference type="ARBA" id="ARBA00022679"/>
    </source>
</evidence>
<gene>
    <name evidence="4" type="ORF">GCM10009799_43750</name>
</gene>
<proteinExistence type="predicted"/>
<dbReference type="PANTHER" id="PTHR10605:SF56">
    <property type="entry name" value="BIFUNCTIONAL HEPARAN SULFATE N-DEACETYLASE_N-SULFOTRANSFERASE"/>
    <property type="match status" value="1"/>
</dbReference>
<reference evidence="5" key="1">
    <citation type="journal article" date="2019" name="Int. J. Syst. Evol. Microbiol.">
        <title>The Global Catalogue of Microorganisms (GCM) 10K type strain sequencing project: providing services to taxonomists for standard genome sequencing and annotation.</title>
        <authorList>
            <consortium name="The Broad Institute Genomics Platform"/>
            <consortium name="The Broad Institute Genome Sequencing Center for Infectious Disease"/>
            <person name="Wu L."/>
            <person name="Ma J."/>
        </authorList>
    </citation>
    <scope>NUCLEOTIDE SEQUENCE [LARGE SCALE GENOMIC DNA]</scope>
    <source>
        <strain evidence="5">JCM 15313</strain>
    </source>
</reference>
<dbReference type="Pfam" id="PF00685">
    <property type="entry name" value="Sulfotransfer_1"/>
    <property type="match status" value="1"/>
</dbReference>
<organism evidence="4 5">
    <name type="scientific">Nocardiopsis rhodophaea</name>
    <dbReference type="NCBI Taxonomy" id="280238"/>
    <lineage>
        <taxon>Bacteria</taxon>
        <taxon>Bacillati</taxon>
        <taxon>Actinomycetota</taxon>
        <taxon>Actinomycetes</taxon>
        <taxon>Streptosporangiales</taxon>
        <taxon>Nocardiopsidaceae</taxon>
        <taxon>Nocardiopsis</taxon>
    </lineage>
</organism>
<dbReference type="Proteomes" id="UP001501585">
    <property type="component" value="Unassembled WGS sequence"/>
</dbReference>
<dbReference type="InterPro" id="IPR000863">
    <property type="entry name" value="Sulfotransferase_dom"/>
</dbReference>
<sequence>MAAISSATRHVPDTLKRTVRSTWGVFGQATRRTRVLPTFLIVGAQRCGTTSLFKALIQHPHVVGPVLRKGVHYFDTSYDRGEDWYRGHFPTRAATRARGDRPRVEVGESSPYYLFHPLAAERIARDLPGVRVIVLLRDPVERAYSAHSHERARGFESEPFERALELEEERLAGEEARLRADPDAYSHSHSHQHHAYLGRGRYVEQLLRLEEHVGRDRMLVMDSESFFTTPEPLFTEVERFLGIPHADGIRFDRHNARPRADMPDALRQRLVSYFTEPDARLAAWWGRTPSWRA</sequence>
<dbReference type="Gene3D" id="3.40.50.300">
    <property type="entry name" value="P-loop containing nucleotide triphosphate hydrolases"/>
    <property type="match status" value="1"/>
</dbReference>